<feature type="compositionally biased region" description="Polar residues" evidence="7">
    <location>
        <begin position="830"/>
        <end position="839"/>
    </location>
</feature>
<feature type="compositionally biased region" description="Polar residues" evidence="7">
    <location>
        <begin position="295"/>
        <end position="308"/>
    </location>
</feature>
<dbReference type="InterPro" id="IPR003652">
    <property type="entry name" value="Ataxin_AXH_dom"/>
</dbReference>
<keyword evidence="6" id="KW-0539">Nucleus</keyword>
<dbReference type="PANTHER" id="PTHR13392:SF13">
    <property type="entry name" value="AXH DOMAIN-CONTAINING PROTEIN"/>
    <property type="match status" value="1"/>
</dbReference>
<evidence type="ECO:0000256" key="2">
    <source>
        <dbReference type="ARBA" id="ARBA00022491"/>
    </source>
</evidence>
<organism evidence="9 10">
    <name type="scientific">Lingula anatina</name>
    <name type="common">Brachiopod</name>
    <name type="synonym">Lingula unguis</name>
    <dbReference type="NCBI Taxonomy" id="7574"/>
    <lineage>
        <taxon>Eukaryota</taxon>
        <taxon>Metazoa</taxon>
        <taxon>Spiralia</taxon>
        <taxon>Lophotrochozoa</taxon>
        <taxon>Brachiopoda</taxon>
        <taxon>Linguliformea</taxon>
        <taxon>Lingulata</taxon>
        <taxon>Lingulida</taxon>
        <taxon>Linguloidea</taxon>
        <taxon>Lingulidae</taxon>
        <taxon>Lingula</taxon>
    </lineage>
</organism>
<evidence type="ECO:0000259" key="8">
    <source>
        <dbReference type="PROSITE" id="PS51148"/>
    </source>
</evidence>
<feature type="compositionally biased region" description="Low complexity" evidence="7">
    <location>
        <begin position="210"/>
        <end position="245"/>
    </location>
</feature>
<feature type="compositionally biased region" description="Gly residues" evidence="7">
    <location>
        <begin position="897"/>
        <end position="909"/>
    </location>
</feature>
<accession>A0A2R2MIJ4</accession>
<proteinExistence type="predicted"/>
<feature type="compositionally biased region" description="Low complexity" evidence="7">
    <location>
        <begin position="258"/>
        <end position="278"/>
    </location>
</feature>
<protein>
    <submittedName>
        <fullName evidence="10">Uncharacterized protein LOC106168176</fullName>
    </submittedName>
</protein>
<keyword evidence="4" id="KW-0238">DNA-binding</keyword>
<evidence type="ECO:0000256" key="7">
    <source>
        <dbReference type="SAM" id="MobiDB-lite"/>
    </source>
</evidence>
<dbReference type="PANTHER" id="PTHR13392">
    <property type="entry name" value="ATAXIN 1"/>
    <property type="match status" value="1"/>
</dbReference>
<feature type="compositionally biased region" description="Low complexity" evidence="7">
    <location>
        <begin position="881"/>
        <end position="896"/>
    </location>
</feature>
<name>A0A2R2MIJ4_LINAN</name>
<dbReference type="Pfam" id="PF08517">
    <property type="entry name" value="AXH"/>
    <property type="match status" value="1"/>
</dbReference>
<dbReference type="STRING" id="7574.A0A2R2MIJ4"/>
<dbReference type="PROSITE" id="PS51148">
    <property type="entry name" value="AXH"/>
    <property type="match status" value="1"/>
</dbReference>
<evidence type="ECO:0000313" key="9">
    <source>
        <dbReference type="Proteomes" id="UP000085678"/>
    </source>
</evidence>
<comment type="subcellular location">
    <subcellularLocation>
        <location evidence="1">Nucleus</location>
    </subcellularLocation>
</comment>
<dbReference type="GO" id="GO:0006355">
    <property type="term" value="P:regulation of DNA-templated transcription"/>
    <property type="evidence" value="ECO:0007669"/>
    <property type="project" value="InterPro"/>
</dbReference>
<feature type="region of interest" description="Disordered" evidence="7">
    <location>
        <begin position="1"/>
        <end position="23"/>
    </location>
</feature>
<feature type="region of interest" description="Disordered" evidence="7">
    <location>
        <begin position="180"/>
        <end position="346"/>
    </location>
</feature>
<evidence type="ECO:0000256" key="3">
    <source>
        <dbReference type="ARBA" id="ARBA00023015"/>
    </source>
</evidence>
<keyword evidence="2" id="KW-0678">Repressor</keyword>
<dbReference type="Proteomes" id="UP000085678">
    <property type="component" value="Unplaced"/>
</dbReference>
<keyword evidence="9" id="KW-1185">Reference proteome</keyword>
<dbReference type="InterPro" id="IPR036096">
    <property type="entry name" value="Ataxin_AXH_dom_sf"/>
</dbReference>
<dbReference type="GeneID" id="106168176"/>
<feature type="compositionally biased region" description="Pro residues" evidence="7">
    <location>
        <begin position="590"/>
        <end position="625"/>
    </location>
</feature>
<sequence length="919" mass="97406">MSERGRVNGKPDSPGISSDPAVRRSAFVVTIPSSKTQGLTAVQTAEDQPITVTTAAVNIQSTNPYLFSVTDLIKGQGHNQKNQTEGADSQTLLCPESMLASSPGYPEDLVHRATSQLLQQHNCDAASSLPWQRRLDALNNNNNPDRLKSGPWSVVQIQKPPLPLSGRDLVVASATDLQVPTLQKPIPSQGGKGNSGSRQPRSRHGSLDLSTETSSNSNSTGVNSSNSSQVQQHILQQQQQHKQVLGAGGSGSGKQQRRQGSTSSDPSSGGDVDGQVGPLSVSLDGRMNTDGVDRNTMTRSNVPTTCTESHLPWINPITTQPHRPQPGLLPSGAGGGGLGGPGEAPHPFLPGVHYPGVFRPPLTLPDHAGRIYQSQFPMYSSATTLPSYLPSVYTGNSASLSPYSTIFPHYGMYPPSALTVFPTVDTFGGNSASSALQDLGRGQLPHPQRSSLFPPGPQIPPYLPPGTPPGPSIHPQPPTQPLTPTHLPPKEATSGPLMRRPPSPGGHGGHERGLPQHSLSQKASQYRSEMSRHTGGAGGGGKEGPWKAHKVERPHDTHYDSTGGSGNSKGTAQVFKGDTPSPKRQRTQKHPPPLQPAQGGPPPHLGGPPPGVSFPTHLPPPPPLQPVSTFPQPHFPPHFMKGSIIQLANGELKRVEDLRTEDFQQSADISSDLKIDCSTLVKVQEHADSGTALLGFSVGEHKVQKIRAEKKKSGKLSSYTVTVEAALEHPFFVFGQGWSSISPERTSQRYGLPCQKLNVGDICISLTHKDVSNRVAELSRQNQPVERASVSFSTLSVSGGQGHAPALERQGQGYIRFQEAEGELRAQAAVGQTQRSTETPLRVSLPHISTDSTSTQRKRRWSAPDQIGIMASPKPSPPKEGSPQPMEVGRSSSSGAPSGGSGGQHGTSGSGSKSEHQKS</sequence>
<reference evidence="10" key="1">
    <citation type="journal article" date="2015" name="Nat. Commun.">
        <title>The Lingula genome provides insights into brachiopod evolution and the origin of phosphate biomineralization.</title>
        <authorList>
            <person name="Luo Y.J."/>
            <person name="Takeuchi T."/>
            <person name="Koyanagi R."/>
            <person name="Yamada L."/>
            <person name="Kanda M."/>
            <person name="Khalturina M."/>
            <person name="Fujie M."/>
            <person name="Yamasaki S.I."/>
            <person name="Endo K."/>
            <person name="Satoh N."/>
        </authorList>
    </citation>
    <scope>NUCLEOTIDE SEQUENCE</scope>
</reference>
<evidence type="ECO:0000313" key="10">
    <source>
        <dbReference type="RefSeq" id="XP_023930014.1"/>
    </source>
</evidence>
<keyword evidence="5" id="KW-0804">Transcription</keyword>
<evidence type="ECO:0000256" key="1">
    <source>
        <dbReference type="ARBA" id="ARBA00004123"/>
    </source>
</evidence>
<feature type="region of interest" description="Disordered" evidence="7">
    <location>
        <begin position="826"/>
        <end position="919"/>
    </location>
</feature>
<dbReference type="SUPFAM" id="SSF102031">
    <property type="entry name" value="AXH domain"/>
    <property type="match status" value="1"/>
</dbReference>
<dbReference type="GO" id="GO:0003723">
    <property type="term" value="F:RNA binding"/>
    <property type="evidence" value="ECO:0007669"/>
    <property type="project" value="InterPro"/>
</dbReference>
<dbReference type="InParanoid" id="A0A2R2MIJ4"/>
<dbReference type="KEGG" id="lak:106168176"/>
<dbReference type="InterPro" id="IPR043404">
    <property type="entry name" value="ATAXIN1-like"/>
</dbReference>
<feature type="compositionally biased region" description="Gly residues" evidence="7">
    <location>
        <begin position="332"/>
        <end position="342"/>
    </location>
</feature>
<feature type="compositionally biased region" description="Pro residues" evidence="7">
    <location>
        <begin position="454"/>
        <end position="481"/>
    </location>
</feature>
<feature type="compositionally biased region" description="Basic and acidic residues" evidence="7">
    <location>
        <begin position="544"/>
        <end position="559"/>
    </location>
</feature>
<reference evidence="10" key="2">
    <citation type="submission" date="2025-08" db="UniProtKB">
        <authorList>
            <consortium name="RefSeq"/>
        </authorList>
    </citation>
    <scope>IDENTIFICATION</scope>
</reference>
<feature type="domain" description="AXH" evidence="8">
    <location>
        <begin position="627"/>
        <end position="774"/>
    </location>
</feature>
<evidence type="ECO:0000256" key="4">
    <source>
        <dbReference type="ARBA" id="ARBA00023125"/>
    </source>
</evidence>
<feature type="compositionally biased region" description="Polar residues" evidence="7">
    <location>
        <begin position="517"/>
        <end position="528"/>
    </location>
</feature>
<feature type="region of interest" description="Disordered" evidence="7">
    <location>
        <begin position="432"/>
        <end position="628"/>
    </location>
</feature>
<dbReference type="AlphaFoldDB" id="A0A2R2MIJ4"/>
<evidence type="ECO:0000256" key="5">
    <source>
        <dbReference type="ARBA" id="ARBA00023163"/>
    </source>
</evidence>
<dbReference type="SMART" id="SM00536">
    <property type="entry name" value="AXH"/>
    <property type="match status" value="1"/>
</dbReference>
<keyword evidence="3" id="KW-0805">Transcription regulation</keyword>
<dbReference type="RefSeq" id="XP_023930014.1">
    <property type="nucleotide sequence ID" value="XM_024074246.1"/>
</dbReference>
<dbReference type="GO" id="GO:0003677">
    <property type="term" value="F:DNA binding"/>
    <property type="evidence" value="ECO:0007669"/>
    <property type="project" value="UniProtKB-KW"/>
</dbReference>
<evidence type="ECO:0000256" key="6">
    <source>
        <dbReference type="ARBA" id="ARBA00023242"/>
    </source>
</evidence>
<dbReference type="OrthoDB" id="10000452at2759"/>
<gene>
    <name evidence="10" type="primary">LOC106168176</name>
</gene>
<dbReference type="GO" id="GO:0005634">
    <property type="term" value="C:nucleus"/>
    <property type="evidence" value="ECO:0007669"/>
    <property type="project" value="UniProtKB-SubCell"/>
</dbReference>